<keyword evidence="4" id="KW-1185">Reference proteome</keyword>
<dbReference type="Pfam" id="PF03993">
    <property type="entry name" value="DUF349"/>
    <property type="match status" value="5"/>
</dbReference>
<gene>
    <name evidence="3" type="ORF">QO192_01240</name>
</gene>
<protein>
    <submittedName>
        <fullName evidence="3">DUF349 domain-containing protein</fullName>
    </submittedName>
</protein>
<dbReference type="Proteomes" id="UP001568894">
    <property type="component" value="Unassembled WGS sequence"/>
</dbReference>
<name>A0ABV4K8B6_9FLAO</name>
<sequence length="646" mass="76391">MLEEKNDNLQDADGKLATETTETATAVPNSTDETANKEAVNDHQKAMNAIEDSNAEESEDETLKDRHEIPMQDYDSLSMEELVENLKSITAVEKVMSVKDHVDEIKKSFLAKYNDFIEEKKEAFHAEQPDSTEDFQYHLPLKTQFDEYYNAYKDRKSTHFKSLQTNLKTNLEVRLAIVEELKELINPQEDIKDTLKHFNELRERWKNAGSIPKDKYNHVWNNYHFHVENFYDYLHLDREARDLDFKHNLEQKQKIILRVDELLQEDDIQKAFRELQDLHRMWKEDIGPVGKEHREEIWNLFSELTKRMHDKRELLFEKQRAVELENLALKNQIIADIEALATVKVNSHSQWMVQIEKVEALRTAFFNAGKVPVEVNESTWKSFKNAVRDFNSFKNSFYKEIKKDQNENLNKKNALVAQAQALQDSDDFETTTNTMKRIQEEWKQIGHVPRKASDKVWSEFKTACNHYFDRLKEQKNESNAQEVAAFEAKREYLESLRDFELSGSHKEDLDAIKLHIANWKELGRVPHARRHIEGKFNKILDALFDKLSLSKKDTDMMRFSTRIDQLAENNDTRKLENEKIFIIRKIEEVQNEIFQLENNIQFFTNTKNAKKENSIVLEVRKNIAIHKESLDIWKEKLVQLRNLNQE</sequence>
<feature type="compositionally biased region" description="Basic and acidic residues" evidence="2">
    <location>
        <begin position="1"/>
        <end position="16"/>
    </location>
</feature>
<feature type="compositionally biased region" description="Low complexity" evidence="2">
    <location>
        <begin position="17"/>
        <end position="26"/>
    </location>
</feature>
<comment type="caution">
    <text evidence="3">The sequence shown here is derived from an EMBL/GenBank/DDBJ whole genome shotgun (WGS) entry which is preliminary data.</text>
</comment>
<feature type="region of interest" description="Disordered" evidence="2">
    <location>
        <begin position="1"/>
        <end position="66"/>
    </location>
</feature>
<evidence type="ECO:0000256" key="1">
    <source>
        <dbReference type="SAM" id="Coils"/>
    </source>
</evidence>
<keyword evidence="1" id="KW-0175">Coiled coil</keyword>
<evidence type="ECO:0000256" key="2">
    <source>
        <dbReference type="SAM" id="MobiDB-lite"/>
    </source>
</evidence>
<reference evidence="3 4" key="1">
    <citation type="submission" date="2023-05" db="EMBL/GenBank/DDBJ databases">
        <title>Adaptations of aquatic viruses from atmosphere-close ecosystems of the Central Arctic Ocean.</title>
        <authorList>
            <person name="Rahlff J."/>
            <person name="Holmfeldt K."/>
        </authorList>
    </citation>
    <scope>NUCLEOTIDE SEQUENCE [LARGE SCALE GENOMIC DNA]</scope>
    <source>
        <strain evidence="3 4">Arc14</strain>
    </source>
</reference>
<feature type="coiled-coil region" evidence="1">
    <location>
        <begin position="572"/>
        <end position="606"/>
    </location>
</feature>
<evidence type="ECO:0000313" key="4">
    <source>
        <dbReference type="Proteomes" id="UP001568894"/>
    </source>
</evidence>
<accession>A0ABV4K8B6</accession>
<dbReference type="RefSeq" id="WP_371567353.1">
    <property type="nucleotide sequence ID" value="NZ_JASMRN010000001.1"/>
</dbReference>
<evidence type="ECO:0000313" key="3">
    <source>
        <dbReference type="EMBL" id="MEZ7513898.1"/>
    </source>
</evidence>
<proteinExistence type="predicted"/>
<feature type="compositionally biased region" description="Basic and acidic residues" evidence="2">
    <location>
        <begin position="34"/>
        <end position="45"/>
    </location>
</feature>
<organism evidence="3 4">
    <name type="scientific">Flavobacterium frigidarium</name>
    <dbReference type="NCBI Taxonomy" id="99286"/>
    <lineage>
        <taxon>Bacteria</taxon>
        <taxon>Pseudomonadati</taxon>
        <taxon>Bacteroidota</taxon>
        <taxon>Flavobacteriia</taxon>
        <taxon>Flavobacteriales</taxon>
        <taxon>Flavobacteriaceae</taxon>
        <taxon>Flavobacterium</taxon>
    </lineage>
</organism>
<dbReference type="InterPro" id="IPR007139">
    <property type="entry name" value="DUF349"/>
</dbReference>
<dbReference type="EMBL" id="JASMRN010000001">
    <property type="protein sequence ID" value="MEZ7513898.1"/>
    <property type="molecule type" value="Genomic_DNA"/>
</dbReference>